<evidence type="ECO:0000313" key="7">
    <source>
        <dbReference type="Proteomes" id="UP000297385"/>
    </source>
</evidence>
<reference evidence="6 7" key="1">
    <citation type="submission" date="2019-03" db="EMBL/GenBank/DDBJ databases">
        <title>Complete Genome Sequence of Paraburkholderia dipogonis ICMP 19430T, a Nitrogen-fixing Symbiont of the South African Invasive Legume Dipogon lignosus in New Zealand.</title>
        <authorList>
            <person name="De Meyer S.E."/>
        </authorList>
    </citation>
    <scope>NUCLEOTIDE SEQUENCE [LARGE SCALE GENOMIC DNA]</scope>
    <source>
        <strain evidence="6 7">ICMP 19430</strain>
    </source>
</reference>
<dbReference type="Proteomes" id="UP000297385">
    <property type="component" value="Unassembled WGS sequence"/>
</dbReference>
<dbReference type="Pfam" id="PF03466">
    <property type="entry name" value="LysR_substrate"/>
    <property type="match status" value="1"/>
</dbReference>
<dbReference type="InterPro" id="IPR000847">
    <property type="entry name" value="LysR_HTH_N"/>
</dbReference>
<evidence type="ECO:0000256" key="3">
    <source>
        <dbReference type="ARBA" id="ARBA00023125"/>
    </source>
</evidence>
<evidence type="ECO:0000256" key="2">
    <source>
        <dbReference type="ARBA" id="ARBA00023015"/>
    </source>
</evidence>
<comment type="caution">
    <text evidence="6">The sequence shown here is derived from an EMBL/GenBank/DDBJ whole genome shotgun (WGS) entry which is preliminary data.</text>
</comment>
<organism evidence="6 7">
    <name type="scientific">Paraburkholderia dipogonis</name>
    <dbReference type="NCBI Taxonomy" id="1211383"/>
    <lineage>
        <taxon>Bacteria</taxon>
        <taxon>Pseudomonadati</taxon>
        <taxon>Pseudomonadota</taxon>
        <taxon>Betaproteobacteria</taxon>
        <taxon>Burkholderiales</taxon>
        <taxon>Burkholderiaceae</taxon>
        <taxon>Paraburkholderia</taxon>
    </lineage>
</organism>
<keyword evidence="4" id="KW-0804">Transcription</keyword>
<dbReference type="Pfam" id="PF00126">
    <property type="entry name" value="HTH_1"/>
    <property type="match status" value="1"/>
</dbReference>
<evidence type="ECO:0000256" key="4">
    <source>
        <dbReference type="ARBA" id="ARBA00023163"/>
    </source>
</evidence>
<evidence type="ECO:0000313" key="6">
    <source>
        <dbReference type="EMBL" id="TFE36702.1"/>
    </source>
</evidence>
<dbReference type="InterPro" id="IPR036388">
    <property type="entry name" value="WH-like_DNA-bd_sf"/>
</dbReference>
<comment type="similarity">
    <text evidence="1">Belongs to the LysR transcriptional regulatory family.</text>
</comment>
<protein>
    <submittedName>
        <fullName evidence="6">LysR family transcriptional regulator</fullName>
    </submittedName>
</protein>
<dbReference type="Gene3D" id="3.40.190.290">
    <property type="match status" value="1"/>
</dbReference>
<dbReference type="EMBL" id="SNVI01000008">
    <property type="protein sequence ID" value="TFE36702.1"/>
    <property type="molecule type" value="Genomic_DNA"/>
</dbReference>
<dbReference type="SUPFAM" id="SSF46785">
    <property type="entry name" value="Winged helix' DNA-binding domain"/>
    <property type="match status" value="1"/>
</dbReference>
<accession>A0A4Y8MGX2</accession>
<keyword evidence="2" id="KW-0805">Transcription regulation</keyword>
<gene>
    <name evidence="6" type="ORF">E2553_44375</name>
</gene>
<evidence type="ECO:0000259" key="5">
    <source>
        <dbReference type="PROSITE" id="PS50931"/>
    </source>
</evidence>
<evidence type="ECO:0000256" key="1">
    <source>
        <dbReference type="ARBA" id="ARBA00009437"/>
    </source>
</evidence>
<name>A0A4Y8MGX2_9BURK</name>
<dbReference type="PROSITE" id="PS50931">
    <property type="entry name" value="HTH_LYSR"/>
    <property type="match status" value="1"/>
</dbReference>
<sequence length="330" mass="36787">MVSEGFDFIMNSTLKLYQLECLVAVADRGSVRKAATYLTRSPTAVSNALRELEKTVNAVLLERRVEGVILTEAGAALLAHARLVLRQLQRASDEVSHMAHRPGGLIRMAIAPWLMHGVLPDVVRDFRVQRPDVQIDISEQLGGEYLALRNGQLDFAFGPQPDNSNDSALDVRPMYTYSYAVVSRRDHPAANAHDIADLLNFDWLLSRAIGRMIPELLGQRNESASPDICRVHYVRSVHAALAIVRSTDMLSVVPWPLIESPDIRDRYTALNLGGLRTEGTTCLITRRYEPLQGAALAFLNTFRRVAHDLENSPISSVRRIFAMVESHLVD</sequence>
<dbReference type="PANTHER" id="PTHR30419">
    <property type="entry name" value="HTH-TYPE TRANSCRIPTIONAL REGULATOR YBHD"/>
    <property type="match status" value="1"/>
</dbReference>
<dbReference type="SUPFAM" id="SSF53850">
    <property type="entry name" value="Periplasmic binding protein-like II"/>
    <property type="match status" value="1"/>
</dbReference>
<dbReference type="InterPro" id="IPR036390">
    <property type="entry name" value="WH_DNA-bd_sf"/>
</dbReference>
<keyword evidence="3" id="KW-0238">DNA-binding</keyword>
<dbReference type="GO" id="GO:0003677">
    <property type="term" value="F:DNA binding"/>
    <property type="evidence" value="ECO:0007669"/>
    <property type="project" value="UniProtKB-KW"/>
</dbReference>
<dbReference type="InterPro" id="IPR050950">
    <property type="entry name" value="HTH-type_LysR_regulators"/>
</dbReference>
<dbReference type="GO" id="GO:0003700">
    <property type="term" value="F:DNA-binding transcription factor activity"/>
    <property type="evidence" value="ECO:0007669"/>
    <property type="project" value="InterPro"/>
</dbReference>
<dbReference type="Gene3D" id="1.10.10.10">
    <property type="entry name" value="Winged helix-like DNA-binding domain superfamily/Winged helix DNA-binding domain"/>
    <property type="match status" value="1"/>
</dbReference>
<feature type="domain" description="HTH lysR-type" evidence="5">
    <location>
        <begin position="14"/>
        <end position="71"/>
    </location>
</feature>
<proteinExistence type="inferred from homology"/>
<dbReference type="AlphaFoldDB" id="A0A4Y8MGX2"/>
<dbReference type="PANTHER" id="PTHR30419:SF30">
    <property type="entry name" value="LYSR FAMILY TRANSCRIPTIONAL REGULATOR"/>
    <property type="match status" value="1"/>
</dbReference>
<dbReference type="InterPro" id="IPR005119">
    <property type="entry name" value="LysR_subst-bd"/>
</dbReference>
<dbReference type="GO" id="GO:0005829">
    <property type="term" value="C:cytosol"/>
    <property type="evidence" value="ECO:0007669"/>
    <property type="project" value="TreeGrafter"/>
</dbReference>